<dbReference type="Pfam" id="PF01322">
    <property type="entry name" value="Cytochrom_C_2"/>
    <property type="match status" value="1"/>
</dbReference>
<dbReference type="InterPro" id="IPR002321">
    <property type="entry name" value="Cyt_c_II"/>
</dbReference>
<evidence type="ECO:0000256" key="5">
    <source>
        <dbReference type="ARBA" id="ARBA00023004"/>
    </source>
</evidence>
<dbReference type="InterPro" id="IPR010980">
    <property type="entry name" value="Cyt_c/b562"/>
</dbReference>
<dbReference type="EMBL" id="CP054475">
    <property type="protein sequence ID" value="UXD88886.1"/>
    <property type="molecule type" value="Genomic_DNA"/>
</dbReference>
<dbReference type="PROSITE" id="PS51009">
    <property type="entry name" value="CYTCII"/>
    <property type="match status" value="1"/>
</dbReference>
<dbReference type="Gene3D" id="1.20.120.10">
    <property type="entry name" value="Cytochrome c/b562"/>
    <property type="match status" value="1"/>
</dbReference>
<evidence type="ECO:0000256" key="1">
    <source>
        <dbReference type="ARBA" id="ARBA00022448"/>
    </source>
</evidence>
<dbReference type="RefSeq" id="WP_260997576.1">
    <property type="nucleotide sequence ID" value="NZ_CP054475.1"/>
</dbReference>
<accession>A0ABY6AF66</accession>
<keyword evidence="3" id="KW-0479">Metal-binding</keyword>
<sequence>MNLITRTAVLAALMAGSTLTQAEVKVSDAVEYRQGIYKAVRWNFGPMGDMVKGKQEFNAAEFTRRANNLAALSKMPLEGFIAGSYNGTYSGSTDALPAIEKDWETFAGIMADFETNAAALAETAASGDMNAIRPAFMSVAKTCKSCHDKFKD</sequence>
<keyword evidence="2" id="KW-0349">Heme</keyword>
<keyword evidence="6" id="KW-0732">Signal</keyword>
<keyword evidence="8" id="KW-1185">Reference proteome</keyword>
<protein>
    <submittedName>
        <fullName evidence="7">Cytochrome c</fullName>
    </submittedName>
</protein>
<evidence type="ECO:0000313" key="7">
    <source>
        <dbReference type="EMBL" id="UXD88886.1"/>
    </source>
</evidence>
<dbReference type="Proteomes" id="UP001065322">
    <property type="component" value="Chromosome"/>
</dbReference>
<dbReference type="PIRSF" id="PIRSF000027">
    <property type="entry name" value="Cytc_c_prime"/>
    <property type="match status" value="1"/>
</dbReference>
<dbReference type="InterPro" id="IPR012127">
    <property type="entry name" value="Cyt_c_prime"/>
</dbReference>
<dbReference type="InterPro" id="IPR015984">
    <property type="entry name" value="Cyt_c_prime_subgr"/>
</dbReference>
<feature type="signal peptide" evidence="6">
    <location>
        <begin position="1"/>
        <end position="22"/>
    </location>
</feature>
<dbReference type="PRINTS" id="PR00608">
    <property type="entry name" value="CYTCHROMECII"/>
</dbReference>
<keyword evidence="4" id="KW-0249">Electron transport</keyword>
<evidence type="ECO:0000313" key="8">
    <source>
        <dbReference type="Proteomes" id="UP001065322"/>
    </source>
</evidence>
<evidence type="ECO:0000256" key="3">
    <source>
        <dbReference type="ARBA" id="ARBA00022723"/>
    </source>
</evidence>
<organism evidence="7 8">
    <name type="scientific">Thalassolituus hydrocarboniclasticus</name>
    <dbReference type="NCBI Taxonomy" id="2742796"/>
    <lineage>
        <taxon>Bacteria</taxon>
        <taxon>Pseudomonadati</taxon>
        <taxon>Pseudomonadota</taxon>
        <taxon>Gammaproteobacteria</taxon>
        <taxon>Oceanospirillales</taxon>
        <taxon>Oceanospirillaceae</taxon>
        <taxon>Thalassolituus</taxon>
    </lineage>
</organism>
<dbReference type="SUPFAM" id="SSF47175">
    <property type="entry name" value="Cytochromes"/>
    <property type="match status" value="1"/>
</dbReference>
<evidence type="ECO:0000256" key="6">
    <source>
        <dbReference type="SAM" id="SignalP"/>
    </source>
</evidence>
<evidence type="ECO:0000256" key="4">
    <source>
        <dbReference type="ARBA" id="ARBA00022982"/>
    </source>
</evidence>
<feature type="chain" id="PRO_5045268170" evidence="6">
    <location>
        <begin position="23"/>
        <end position="152"/>
    </location>
</feature>
<gene>
    <name evidence="7" type="ORF">HUF19_16205</name>
</gene>
<keyword evidence="5" id="KW-0408">Iron</keyword>
<proteinExistence type="predicted"/>
<name>A0ABY6AF66_9GAMM</name>
<reference evidence="8" key="1">
    <citation type="submission" date="2020-06" db="EMBL/GenBank/DDBJ databases">
        <title>Thalassolituus marinus alknpb1M-1, a hydrocarbon-degrading bacterium isolated from the deep-sea overlying water using an in-situ strategy from the South China Sea basin.</title>
        <authorList>
            <person name="Dong C."/>
            <person name="Chen Y."/>
            <person name="Shao Z."/>
        </authorList>
    </citation>
    <scope>NUCLEOTIDE SEQUENCE [LARGE SCALE GENOMIC DNA]</scope>
    <source>
        <strain evidence="8">alknpb1M-1</strain>
    </source>
</reference>
<evidence type="ECO:0000256" key="2">
    <source>
        <dbReference type="ARBA" id="ARBA00022617"/>
    </source>
</evidence>
<keyword evidence="1" id="KW-0813">Transport</keyword>